<dbReference type="EMBL" id="JAGYPF010000001">
    <property type="protein sequence ID" value="MBS4211376.1"/>
    <property type="molecule type" value="Genomic_DNA"/>
</dbReference>
<evidence type="ECO:0000256" key="1">
    <source>
        <dbReference type="ARBA" id="ARBA00009580"/>
    </source>
</evidence>
<reference evidence="2" key="1">
    <citation type="submission" date="2021-05" db="EMBL/GenBank/DDBJ databases">
        <title>Novel Bacillus species.</title>
        <authorList>
            <person name="Liu G."/>
        </authorList>
    </citation>
    <scope>NUCLEOTIDE SEQUENCE</scope>
    <source>
        <strain evidence="2">FJAT-49825</strain>
    </source>
</reference>
<dbReference type="PANTHER" id="PTHR31126">
    <property type="entry name" value="TYROSINE-PROTEIN PHOSPHATASE"/>
    <property type="match status" value="1"/>
</dbReference>
<dbReference type="Gene3D" id="3.90.190.10">
    <property type="entry name" value="Protein tyrosine phosphatase superfamily"/>
    <property type="match status" value="1"/>
</dbReference>
<dbReference type="SUPFAM" id="SSF52799">
    <property type="entry name" value="(Phosphotyrosine protein) phosphatases II"/>
    <property type="match status" value="1"/>
</dbReference>
<dbReference type="Proteomes" id="UP000679749">
    <property type="component" value="Unassembled WGS sequence"/>
</dbReference>
<dbReference type="PANTHER" id="PTHR31126:SF1">
    <property type="entry name" value="TYROSINE SPECIFIC PROTEIN PHOSPHATASES DOMAIN-CONTAINING PROTEIN"/>
    <property type="match status" value="1"/>
</dbReference>
<dbReference type="GO" id="GO:0004721">
    <property type="term" value="F:phosphoprotein phosphatase activity"/>
    <property type="evidence" value="ECO:0007669"/>
    <property type="project" value="InterPro"/>
</dbReference>
<gene>
    <name evidence="2" type="ORF">KHA99_02760</name>
</gene>
<protein>
    <submittedName>
        <fullName evidence="2">Tyrosine-protein phosphatase</fullName>
    </submittedName>
</protein>
<sequence length="262" mass="30105">MKNNIMPECLLPLSGAVNFRDMGGLATKDGRKVKKGLLFRAAELTGLTDEDVSLLETLQLKRVFDYRRQKEAERKPDPPLGSAILERVSAISEENIATNMFVKDDGFNADYYRQFTVERFLKIYTEMPIQNPSYKRLMMLLKSPEENLPLVHHCTGGRDRTGVGAMLILMTMGVPYETVLGDYLLSNLTLAERHQTIFEKASQYFTPEEYKQLINAFPLREDYLHAAYNAILRNYGDFDTYIAEEFGISEEVRENIKNYCLE</sequence>
<proteinExistence type="inferred from homology"/>
<organism evidence="2 3">
    <name type="scientific">Neobacillus rhizophilus</name>
    <dbReference type="NCBI Taxonomy" id="2833579"/>
    <lineage>
        <taxon>Bacteria</taxon>
        <taxon>Bacillati</taxon>
        <taxon>Bacillota</taxon>
        <taxon>Bacilli</taxon>
        <taxon>Bacillales</taxon>
        <taxon>Bacillaceae</taxon>
        <taxon>Neobacillus</taxon>
    </lineage>
</organism>
<dbReference type="RefSeq" id="WP_213115896.1">
    <property type="nucleotide sequence ID" value="NZ_JAGYPF010000001.1"/>
</dbReference>
<evidence type="ECO:0000313" key="3">
    <source>
        <dbReference type="Proteomes" id="UP000679749"/>
    </source>
</evidence>
<comment type="caution">
    <text evidence="2">The sequence shown here is derived from an EMBL/GenBank/DDBJ whole genome shotgun (WGS) entry which is preliminary data.</text>
</comment>
<name>A0A942U2R9_9BACI</name>
<keyword evidence="3" id="KW-1185">Reference proteome</keyword>
<dbReference type="InterPro" id="IPR026893">
    <property type="entry name" value="Tyr/Ser_Pase_IphP-type"/>
</dbReference>
<dbReference type="InterPro" id="IPR029021">
    <property type="entry name" value="Prot-tyrosine_phosphatase-like"/>
</dbReference>
<accession>A0A942U2R9</accession>
<dbReference type="AlphaFoldDB" id="A0A942U2R9"/>
<evidence type="ECO:0000313" key="2">
    <source>
        <dbReference type="EMBL" id="MBS4211376.1"/>
    </source>
</evidence>
<comment type="similarity">
    <text evidence="1">Belongs to the protein-tyrosine phosphatase family.</text>
</comment>
<dbReference type="Pfam" id="PF13350">
    <property type="entry name" value="Y_phosphatase3"/>
    <property type="match status" value="1"/>
</dbReference>